<dbReference type="PROSITE" id="PS51257">
    <property type="entry name" value="PROKAR_LIPOPROTEIN"/>
    <property type="match status" value="1"/>
</dbReference>
<dbReference type="AlphaFoldDB" id="A0A9P4JYH8"/>
<dbReference type="Proteomes" id="UP000799536">
    <property type="component" value="Unassembled WGS sequence"/>
</dbReference>
<sequence>MAKFTASAGSPSTIWPLMLGCSRFAVYGWWSRVERSEVQSSCSGAELGVGALCVQRVVPGSCYYRPLQRLRARCCI</sequence>
<evidence type="ECO:0000313" key="2">
    <source>
        <dbReference type="Proteomes" id="UP000799536"/>
    </source>
</evidence>
<protein>
    <submittedName>
        <fullName evidence="1">Uncharacterized protein</fullName>
    </submittedName>
</protein>
<accession>A0A9P4JYH8</accession>
<reference evidence="1" key="1">
    <citation type="journal article" date="2020" name="Stud. Mycol.">
        <title>101 Dothideomycetes genomes: a test case for predicting lifestyles and emergence of pathogens.</title>
        <authorList>
            <person name="Haridas S."/>
            <person name="Albert R."/>
            <person name="Binder M."/>
            <person name="Bloem J."/>
            <person name="Labutti K."/>
            <person name="Salamov A."/>
            <person name="Andreopoulos B."/>
            <person name="Baker S."/>
            <person name="Barry K."/>
            <person name="Bills G."/>
            <person name="Bluhm B."/>
            <person name="Cannon C."/>
            <person name="Castanera R."/>
            <person name="Culley D."/>
            <person name="Daum C."/>
            <person name="Ezra D."/>
            <person name="Gonzalez J."/>
            <person name="Henrissat B."/>
            <person name="Kuo A."/>
            <person name="Liang C."/>
            <person name="Lipzen A."/>
            <person name="Lutzoni F."/>
            <person name="Magnuson J."/>
            <person name="Mondo S."/>
            <person name="Nolan M."/>
            <person name="Ohm R."/>
            <person name="Pangilinan J."/>
            <person name="Park H.-J."/>
            <person name="Ramirez L."/>
            <person name="Alfaro M."/>
            <person name="Sun H."/>
            <person name="Tritt A."/>
            <person name="Yoshinaga Y."/>
            <person name="Zwiers L.-H."/>
            <person name="Turgeon B."/>
            <person name="Goodwin S."/>
            <person name="Spatafora J."/>
            <person name="Crous P."/>
            <person name="Grigoriev I."/>
        </authorList>
    </citation>
    <scope>NUCLEOTIDE SEQUENCE</scope>
    <source>
        <strain evidence="1">ATCC 74209</strain>
    </source>
</reference>
<proteinExistence type="predicted"/>
<keyword evidence="2" id="KW-1185">Reference proteome</keyword>
<name>A0A9P4JYH8_9PLEO</name>
<organism evidence="1 2">
    <name type="scientific">Delitschia confertaspora ATCC 74209</name>
    <dbReference type="NCBI Taxonomy" id="1513339"/>
    <lineage>
        <taxon>Eukaryota</taxon>
        <taxon>Fungi</taxon>
        <taxon>Dikarya</taxon>
        <taxon>Ascomycota</taxon>
        <taxon>Pezizomycotina</taxon>
        <taxon>Dothideomycetes</taxon>
        <taxon>Pleosporomycetidae</taxon>
        <taxon>Pleosporales</taxon>
        <taxon>Delitschiaceae</taxon>
        <taxon>Delitschia</taxon>
    </lineage>
</organism>
<evidence type="ECO:0000313" key="1">
    <source>
        <dbReference type="EMBL" id="KAF2205534.1"/>
    </source>
</evidence>
<gene>
    <name evidence="1" type="ORF">GQ43DRAFT_436877</name>
</gene>
<dbReference type="EMBL" id="ML993853">
    <property type="protein sequence ID" value="KAF2205534.1"/>
    <property type="molecule type" value="Genomic_DNA"/>
</dbReference>
<comment type="caution">
    <text evidence="1">The sequence shown here is derived from an EMBL/GenBank/DDBJ whole genome shotgun (WGS) entry which is preliminary data.</text>
</comment>